<keyword evidence="6 7" id="KW-0472">Membrane</keyword>
<evidence type="ECO:0000256" key="1">
    <source>
        <dbReference type="ARBA" id="ARBA00004651"/>
    </source>
</evidence>
<dbReference type="Pfam" id="PF13807">
    <property type="entry name" value="GNVR"/>
    <property type="match status" value="1"/>
</dbReference>
<evidence type="ECO:0000256" key="7">
    <source>
        <dbReference type="SAM" id="Phobius"/>
    </source>
</evidence>
<dbReference type="InterPro" id="IPR050445">
    <property type="entry name" value="Bact_polysacc_biosynth/exp"/>
</dbReference>
<evidence type="ECO:0000313" key="11">
    <source>
        <dbReference type="Proteomes" id="UP000591929"/>
    </source>
</evidence>
<evidence type="ECO:0000259" key="9">
    <source>
        <dbReference type="Pfam" id="PF13807"/>
    </source>
</evidence>
<dbReference type="InterPro" id="IPR032807">
    <property type="entry name" value="GNVR"/>
</dbReference>
<comment type="subcellular location">
    <subcellularLocation>
        <location evidence="1">Cell membrane</location>
        <topology evidence="1">Multi-pass membrane protein</topology>
    </subcellularLocation>
</comment>
<evidence type="ECO:0000256" key="3">
    <source>
        <dbReference type="ARBA" id="ARBA00022475"/>
    </source>
</evidence>
<feature type="transmembrane region" description="Helical" evidence="7">
    <location>
        <begin position="175"/>
        <end position="199"/>
    </location>
</feature>
<feature type="domain" description="Polysaccharide chain length determinant N-terminal" evidence="8">
    <location>
        <begin position="3"/>
        <end position="95"/>
    </location>
</feature>
<comment type="similarity">
    <text evidence="2">Belongs to the CpsC/CapA family.</text>
</comment>
<evidence type="ECO:0000256" key="6">
    <source>
        <dbReference type="ARBA" id="ARBA00023136"/>
    </source>
</evidence>
<evidence type="ECO:0000313" key="10">
    <source>
        <dbReference type="EMBL" id="MBC1371286.1"/>
    </source>
</evidence>
<comment type="caution">
    <text evidence="10">The sequence shown here is derived from an EMBL/GenBank/DDBJ whole genome shotgun (WGS) entry which is preliminary data.</text>
</comment>
<evidence type="ECO:0000256" key="5">
    <source>
        <dbReference type="ARBA" id="ARBA00022989"/>
    </source>
</evidence>
<dbReference type="AlphaFoldDB" id="A0A841Y0Z2"/>
<dbReference type="PANTHER" id="PTHR32309">
    <property type="entry name" value="TYROSINE-PROTEIN KINASE"/>
    <property type="match status" value="1"/>
</dbReference>
<reference evidence="10 11" key="1">
    <citation type="submission" date="2020-03" db="EMBL/GenBank/DDBJ databases">
        <title>Soil Listeria distribution.</title>
        <authorList>
            <person name="Liao J."/>
            <person name="Wiedmann M."/>
        </authorList>
    </citation>
    <scope>NUCLEOTIDE SEQUENCE [LARGE SCALE GENOMIC DNA]</scope>
    <source>
        <strain evidence="10 11">FSL L7-1681</strain>
    </source>
</reference>
<feature type="transmembrane region" description="Helical" evidence="7">
    <location>
        <begin position="18"/>
        <end position="38"/>
    </location>
</feature>
<accession>A0A841Y0Z2</accession>
<organism evidence="10 11">
    <name type="scientific">Listeria booriae</name>
    <dbReference type="NCBI Taxonomy" id="1552123"/>
    <lineage>
        <taxon>Bacteria</taxon>
        <taxon>Bacillati</taxon>
        <taxon>Bacillota</taxon>
        <taxon>Bacilli</taxon>
        <taxon>Bacillales</taxon>
        <taxon>Listeriaceae</taxon>
        <taxon>Listeria</taxon>
    </lineage>
</organism>
<keyword evidence="5 7" id="KW-1133">Transmembrane helix</keyword>
<dbReference type="Proteomes" id="UP000591929">
    <property type="component" value="Unassembled WGS sequence"/>
</dbReference>
<name>A0A841Y0Z2_9LIST</name>
<feature type="domain" description="Tyrosine-protein kinase G-rich" evidence="9">
    <location>
        <begin position="144"/>
        <end position="196"/>
    </location>
</feature>
<keyword evidence="4 7" id="KW-0812">Transmembrane</keyword>
<keyword evidence="3" id="KW-1003">Cell membrane</keyword>
<protein>
    <submittedName>
        <fullName evidence="10">Capsular biosynthesis protein</fullName>
    </submittedName>
</protein>
<dbReference type="EMBL" id="JAARPL010000002">
    <property type="protein sequence ID" value="MBC1371286.1"/>
    <property type="molecule type" value="Genomic_DNA"/>
</dbReference>
<dbReference type="GO" id="GO:0004713">
    <property type="term" value="F:protein tyrosine kinase activity"/>
    <property type="evidence" value="ECO:0007669"/>
    <property type="project" value="TreeGrafter"/>
</dbReference>
<sequence>MNEQIDLKKVINVIRRNVWWLVGIIGFMVLGMFLYLQYIATPVFQKDTQILVNQSEKSVQSNLNSQTIQADLQLVNTYSTIISSPRILNKVQQELGKQYDIQELAEIIQVKNATDSQVIDISVEHPDPKIAARIANATAQTFTEEIPKIMKIDNVTTLSEAQFFGNELPVKPQKALMLVLAAFIGILVAFAFVFIRLLLNRTFTSQAELEELLGLTVLGEVSDFQNMDLFQTVQPRSKHFKSVTERRR</sequence>
<proteinExistence type="inferred from homology"/>
<gene>
    <name evidence="10" type="ORF">HB847_02810</name>
</gene>
<dbReference type="GO" id="GO:0005886">
    <property type="term" value="C:plasma membrane"/>
    <property type="evidence" value="ECO:0007669"/>
    <property type="project" value="UniProtKB-SubCell"/>
</dbReference>
<evidence type="ECO:0000256" key="2">
    <source>
        <dbReference type="ARBA" id="ARBA00006683"/>
    </source>
</evidence>
<dbReference type="InterPro" id="IPR003856">
    <property type="entry name" value="LPS_length_determ_N"/>
</dbReference>
<evidence type="ECO:0000259" key="8">
    <source>
        <dbReference type="Pfam" id="PF02706"/>
    </source>
</evidence>
<evidence type="ECO:0000256" key="4">
    <source>
        <dbReference type="ARBA" id="ARBA00022692"/>
    </source>
</evidence>
<dbReference type="RefSeq" id="WP_185376005.1">
    <property type="nucleotide sequence ID" value="NZ_JAARPL010000002.1"/>
</dbReference>
<dbReference type="PANTHER" id="PTHR32309:SF13">
    <property type="entry name" value="FERRIC ENTEROBACTIN TRANSPORT PROTEIN FEPE"/>
    <property type="match status" value="1"/>
</dbReference>
<dbReference type="Pfam" id="PF02706">
    <property type="entry name" value="Wzz"/>
    <property type="match status" value="1"/>
</dbReference>